<evidence type="ECO:0000256" key="3">
    <source>
        <dbReference type="SAM" id="MobiDB-lite"/>
    </source>
</evidence>
<feature type="compositionally biased region" description="Polar residues" evidence="3">
    <location>
        <begin position="799"/>
        <end position="809"/>
    </location>
</feature>
<feature type="region of interest" description="Disordered" evidence="3">
    <location>
        <begin position="185"/>
        <end position="294"/>
    </location>
</feature>
<feature type="compositionally biased region" description="Polar residues" evidence="3">
    <location>
        <begin position="858"/>
        <end position="870"/>
    </location>
</feature>
<feature type="region of interest" description="Disordered" evidence="3">
    <location>
        <begin position="1066"/>
        <end position="1085"/>
    </location>
</feature>
<dbReference type="GO" id="GO:0005654">
    <property type="term" value="C:nucleoplasm"/>
    <property type="evidence" value="ECO:0007669"/>
    <property type="project" value="TreeGrafter"/>
</dbReference>
<accession>A0A182PVQ8</accession>
<feature type="compositionally biased region" description="Acidic residues" evidence="3">
    <location>
        <begin position="906"/>
        <end position="936"/>
    </location>
</feature>
<dbReference type="InterPro" id="IPR036142">
    <property type="entry name" value="ENT_dom-like_sf"/>
</dbReference>
<reference evidence="6" key="1">
    <citation type="submission" date="2013-03" db="EMBL/GenBank/DDBJ databases">
        <title>The Genome Sequence of Anopheles epiroticus epiroticus2.</title>
        <authorList>
            <consortium name="The Broad Institute Genomics Platform"/>
            <person name="Neafsey D.E."/>
            <person name="Howell P."/>
            <person name="Walker B."/>
            <person name="Young S.K."/>
            <person name="Zeng Q."/>
            <person name="Gargeya S."/>
            <person name="Fitzgerald M."/>
            <person name="Haas B."/>
            <person name="Abouelleil A."/>
            <person name="Allen A.W."/>
            <person name="Alvarado L."/>
            <person name="Arachchi H.M."/>
            <person name="Berlin A.M."/>
            <person name="Chapman S.B."/>
            <person name="Gainer-Dewar J."/>
            <person name="Goldberg J."/>
            <person name="Griggs A."/>
            <person name="Gujja S."/>
            <person name="Hansen M."/>
            <person name="Howarth C."/>
            <person name="Imamovic A."/>
            <person name="Ireland A."/>
            <person name="Larimer J."/>
            <person name="McCowan C."/>
            <person name="Murphy C."/>
            <person name="Pearson M."/>
            <person name="Poon T.W."/>
            <person name="Priest M."/>
            <person name="Roberts A."/>
            <person name="Saif S."/>
            <person name="Shea T."/>
            <person name="Sisk P."/>
            <person name="Sykes S."/>
            <person name="Wortman J."/>
            <person name="Nusbaum C."/>
            <person name="Birren B."/>
        </authorList>
    </citation>
    <scope>NUCLEOTIDE SEQUENCE [LARGE SCALE GENOMIC DNA]</scope>
    <source>
        <strain evidence="6">Epiroticus2</strain>
    </source>
</reference>
<feature type="compositionally biased region" description="Basic and acidic residues" evidence="3">
    <location>
        <begin position="215"/>
        <end position="228"/>
    </location>
</feature>
<keyword evidence="6" id="KW-1185">Reference proteome</keyword>
<feature type="region of interest" description="Disordered" evidence="3">
    <location>
        <begin position="995"/>
        <end position="1035"/>
    </location>
</feature>
<dbReference type="SMART" id="SM01191">
    <property type="entry name" value="ENT"/>
    <property type="match status" value="1"/>
</dbReference>
<dbReference type="PANTHER" id="PTHR16500">
    <property type="entry name" value="BRCA2-INTERACTING TRANSCRIPTIONAL REPRESSOR EMSY"/>
    <property type="match status" value="1"/>
</dbReference>
<evidence type="ECO:0000256" key="1">
    <source>
        <dbReference type="ARBA" id="ARBA00004123"/>
    </source>
</evidence>
<dbReference type="AlphaFoldDB" id="A0A182PVQ8"/>
<dbReference type="PROSITE" id="PS51138">
    <property type="entry name" value="ENT"/>
    <property type="match status" value="1"/>
</dbReference>
<evidence type="ECO:0000256" key="2">
    <source>
        <dbReference type="ARBA" id="ARBA00023242"/>
    </source>
</evidence>
<proteinExistence type="predicted"/>
<feature type="region of interest" description="Disordered" evidence="3">
    <location>
        <begin position="486"/>
        <end position="570"/>
    </location>
</feature>
<protein>
    <recommendedName>
        <fullName evidence="4">ENT domain-containing protein</fullName>
    </recommendedName>
</protein>
<feature type="compositionally biased region" description="Polar residues" evidence="3">
    <location>
        <begin position="530"/>
        <end position="570"/>
    </location>
</feature>
<evidence type="ECO:0000259" key="4">
    <source>
        <dbReference type="PROSITE" id="PS51138"/>
    </source>
</evidence>
<dbReference type="Gene3D" id="1.10.1240.40">
    <property type="entry name" value="ENT domain"/>
    <property type="match status" value="1"/>
</dbReference>
<dbReference type="EnsemblMetazoa" id="AEPI011045-RA">
    <property type="protein sequence ID" value="AEPI011045-PA"/>
    <property type="gene ID" value="AEPI011045"/>
</dbReference>
<name>A0A182PVQ8_9DIPT</name>
<dbReference type="PANTHER" id="PTHR16500:SF3">
    <property type="entry name" value="BRCA2-INTERACTING TRANSCRIPTIONAL REPRESSOR EMSY"/>
    <property type="match status" value="1"/>
</dbReference>
<feature type="compositionally biased region" description="Low complexity" evidence="3">
    <location>
        <begin position="490"/>
        <end position="521"/>
    </location>
</feature>
<dbReference type="Pfam" id="PF03735">
    <property type="entry name" value="ENT"/>
    <property type="match status" value="1"/>
</dbReference>
<dbReference type="VEuPathDB" id="VectorBase:AEPI011045"/>
<feature type="compositionally biased region" description="Basic and acidic residues" evidence="3">
    <location>
        <begin position="241"/>
        <end position="251"/>
    </location>
</feature>
<dbReference type="SUPFAM" id="SSF158639">
    <property type="entry name" value="ENT-like"/>
    <property type="match status" value="1"/>
</dbReference>
<feature type="compositionally biased region" description="Basic and acidic residues" evidence="3">
    <location>
        <begin position="780"/>
        <end position="791"/>
    </location>
</feature>
<reference evidence="5" key="2">
    <citation type="submission" date="2020-05" db="UniProtKB">
        <authorList>
            <consortium name="EnsemblMetazoa"/>
        </authorList>
    </citation>
    <scope>IDENTIFICATION</scope>
    <source>
        <strain evidence="5">Epiroticus2</strain>
    </source>
</reference>
<comment type="subcellular location">
    <subcellularLocation>
        <location evidence="1">Nucleus</location>
    </subcellularLocation>
</comment>
<organism evidence="5 6">
    <name type="scientific">Anopheles epiroticus</name>
    <dbReference type="NCBI Taxonomy" id="199890"/>
    <lineage>
        <taxon>Eukaryota</taxon>
        <taxon>Metazoa</taxon>
        <taxon>Ecdysozoa</taxon>
        <taxon>Arthropoda</taxon>
        <taxon>Hexapoda</taxon>
        <taxon>Insecta</taxon>
        <taxon>Pterygota</taxon>
        <taxon>Neoptera</taxon>
        <taxon>Endopterygota</taxon>
        <taxon>Diptera</taxon>
        <taxon>Nematocera</taxon>
        <taxon>Culicoidea</taxon>
        <taxon>Culicidae</taxon>
        <taxon>Anophelinae</taxon>
        <taxon>Anopheles</taxon>
    </lineage>
</organism>
<feature type="compositionally biased region" description="Basic residues" evidence="3">
    <location>
        <begin position="259"/>
        <end position="271"/>
    </location>
</feature>
<dbReference type="InterPro" id="IPR033482">
    <property type="entry name" value="EMSY"/>
</dbReference>
<feature type="domain" description="ENT" evidence="4">
    <location>
        <begin position="13"/>
        <end position="97"/>
    </location>
</feature>
<keyword evidence="2" id="KW-0539">Nucleus</keyword>
<evidence type="ECO:0000313" key="6">
    <source>
        <dbReference type="Proteomes" id="UP000075885"/>
    </source>
</evidence>
<feature type="compositionally biased region" description="Basic and acidic residues" evidence="3">
    <location>
        <begin position="195"/>
        <end position="206"/>
    </location>
</feature>
<dbReference type="InterPro" id="IPR005491">
    <property type="entry name" value="ENT_dom"/>
</dbReference>
<feature type="compositionally biased region" description="Basic and acidic residues" evidence="3">
    <location>
        <begin position="883"/>
        <end position="899"/>
    </location>
</feature>
<dbReference type="Proteomes" id="UP000075885">
    <property type="component" value="Unassembled WGS sequence"/>
</dbReference>
<evidence type="ECO:0000313" key="5">
    <source>
        <dbReference type="EnsemblMetazoa" id="AEPI011045-PA"/>
    </source>
</evidence>
<dbReference type="STRING" id="199890.A0A182PVQ8"/>
<dbReference type="GO" id="GO:0006355">
    <property type="term" value="P:regulation of DNA-templated transcription"/>
    <property type="evidence" value="ECO:0007669"/>
    <property type="project" value="InterPro"/>
</dbReference>
<feature type="region of interest" description="Disordered" evidence="3">
    <location>
        <begin position="777"/>
        <end position="937"/>
    </location>
</feature>
<sequence length="1085" mass="118435">MWPMKLDMTREECRGVLRRLELESYGTVISTFRAQGFLSKEKMRILEDLRRILHITHDRHKAEARRAANDERLTTVAEIISGPNSGQEWRREGHRTFPVLPRTVPYTALTYIANTVYEQLTRANTKLPHPADTSCDRLKKSENMLKFELVKEQLSLFESGFVRDAAVVTSDPLQDIMSKSYINREEKPAATAKPVENKATESKTDEAVPTSNGEKPTEPREPDPDRSSLCDILLSTSNRAENNDTKSHDKNNTSVERSSRKKPQGTKRTWKAKLVFPPAKRSKQGPPKNVKQASRVNNMQSPHLIHSYAVPFDAKGSTTNGATSSEPLQLQQHLTSTVPQTGQQNNQGNAAAQATKAQPFGAPGTSFVPPGNNAPSTMYSHQQGILPSSKKDIQYNLFTLKPTSNLGMRGNMNIPLRGAGIHTHGKSLPSPFLNYQKKSPSKNILISTTTSAATLASLGFPSPLHPPLPDHSGSWLSTKIRDKTAKQVKTIPTISTSTTTPLEAATERSSTSSSTEPKQSAKQVEVATENVEQNAEQKSSVFNSPTVSNNTVQTQTMKSTSELVPNNSNKGTMQPVQLVPASGAPQSTASTTTAQKNNVFILPKSSAVAGVLNLGQKITIPKSMVDSSTTASTVISPPKVIVQTMPNPYSPTTITLPALQSTGDRKNVVQQGSRFTGVTEMLNNSNSTTKVANESSVDGRAQESAKQSPFITIPYDGVSGRKIKISTSQLVPFKGTLHASPFQTKNAASIKIGAKNIKIGTDNDSSVAAGIFSALSGKSSTDREGEQDRPKMIPAQAHETPSSSSTTIDTKADNMPAGIMQTNRTELKKSTIVKNVEENVPVDSKDNKSSKKSKDHGTQSTSSTLQNTVSLLPPSQEAIDATETAHSECDIISSDRGDDSSVTDSADTEEDLDDEPSQIEEDEYIEEDDFNEEQPVDVEMNTDALIIEEEQANYDYLIEEVPGDEEFLEEHVDDELVEYVNDDYGTTEELVAELESGTSSQKPFEKHRSANGQDELPSEINYEQSKGGYGTIENGEMQTFTLPDGVVCDLMEMGSDGKYRARPYSYKQESVPKASQQTHPIVRLS</sequence>